<reference evidence="10 11" key="1">
    <citation type="submission" date="2024-02" db="EMBL/GenBank/DDBJ databases">
        <title>New especies of Spiribacter isolated from saline water.</title>
        <authorList>
            <person name="Leon M.J."/>
            <person name="De La Haba R."/>
            <person name="Sanchez-Porro C."/>
            <person name="Ventosa A."/>
        </authorList>
    </citation>
    <scope>NUCLEOTIDE SEQUENCE [LARGE SCALE GENOMIC DNA]</scope>
    <source>
        <strain evidence="11">ag22IC6-390</strain>
    </source>
</reference>
<keyword evidence="4 10" id="KW-0808">Transferase</keyword>
<dbReference type="InterPro" id="IPR038731">
    <property type="entry name" value="RgtA/B/C-like"/>
</dbReference>
<evidence type="ECO:0000256" key="4">
    <source>
        <dbReference type="ARBA" id="ARBA00022679"/>
    </source>
</evidence>
<evidence type="ECO:0000256" key="6">
    <source>
        <dbReference type="ARBA" id="ARBA00022989"/>
    </source>
</evidence>
<sequence>MTDAISASNGRWSWTVVMLAVVVAALAVTMAARVTPFGDTPDESGHYSYVHDLANGEILPRLGEAKMTVGRWGYDPEVWGVEDRNNYITQHPPLYYAIAALPYRVVDQVSGGDHYWLGLVPRLVSALSLGLLVLVLYRILVTVGLDSARATIVAGGVAFIPTTLHLASGANNDIFLFLVSALATLFFARFVQRKRWQDAYICAVWLAMAGATKMTAWVLIAVLGPMLVYEMSARGWRWWLHAFGLAAVSVSTAGLWMLRNAVLFGEPFYRSGLDAAFEGERHSAGFAELLTNWPVMEWFMAHFHGLIGFSGQCVTPALQDICSGIRMTQVFGLSRTVFAIVLAAAVGVFMVYLLAVALKRWGKYGEPSFDGTERDGSVRGWVVSHVARKGRSRWLIAVGALVGASVSLALFTASQWPAYRFGDLHTAVMLAPPIAAALALPLLVMGGSPRERIAFYGPVAFAVFGVILFLQIHKGFTILGYPTGVHGRYLYPVFPLLIAGLGVAVSGLRIPAWLLALAGIAMVTGLGDALIAHVIPFYLETRL</sequence>
<keyword evidence="5 8" id="KW-0812">Transmembrane</keyword>
<dbReference type="PANTHER" id="PTHR33908:SF11">
    <property type="entry name" value="MEMBRANE PROTEIN"/>
    <property type="match status" value="1"/>
</dbReference>
<evidence type="ECO:0000256" key="1">
    <source>
        <dbReference type="ARBA" id="ARBA00004651"/>
    </source>
</evidence>
<keyword evidence="6 8" id="KW-1133">Transmembrane helix</keyword>
<protein>
    <submittedName>
        <fullName evidence="10">Glycosyltransferase family 39 protein</fullName>
        <ecNumber evidence="10">2.4.-.-</ecNumber>
    </submittedName>
</protein>
<feature type="transmembrane region" description="Helical" evidence="8">
    <location>
        <begin position="514"/>
        <end position="539"/>
    </location>
</feature>
<feature type="transmembrane region" description="Helical" evidence="8">
    <location>
        <begin position="238"/>
        <end position="258"/>
    </location>
</feature>
<evidence type="ECO:0000256" key="2">
    <source>
        <dbReference type="ARBA" id="ARBA00022475"/>
    </source>
</evidence>
<feature type="transmembrane region" description="Helical" evidence="8">
    <location>
        <begin position="174"/>
        <end position="191"/>
    </location>
</feature>
<comment type="subcellular location">
    <subcellularLocation>
        <location evidence="1">Cell membrane</location>
        <topology evidence="1">Multi-pass membrane protein</topology>
    </subcellularLocation>
</comment>
<name>A0ABV3TCQ9_9GAMM</name>
<evidence type="ECO:0000259" key="9">
    <source>
        <dbReference type="Pfam" id="PF13231"/>
    </source>
</evidence>
<feature type="transmembrane region" description="Helical" evidence="8">
    <location>
        <begin position="203"/>
        <end position="226"/>
    </location>
</feature>
<dbReference type="Proteomes" id="UP001556709">
    <property type="component" value="Unassembled WGS sequence"/>
</dbReference>
<dbReference type="PANTHER" id="PTHR33908">
    <property type="entry name" value="MANNOSYLTRANSFERASE YKCB-RELATED"/>
    <property type="match status" value="1"/>
</dbReference>
<dbReference type="EC" id="2.4.-.-" evidence="10"/>
<feature type="domain" description="Glycosyltransferase RgtA/B/C/D-like" evidence="9">
    <location>
        <begin position="91"/>
        <end position="248"/>
    </location>
</feature>
<organism evidence="10 11">
    <name type="scientific">Spiribacter pallidus</name>
    <dbReference type="NCBI Taxonomy" id="1987936"/>
    <lineage>
        <taxon>Bacteria</taxon>
        <taxon>Pseudomonadati</taxon>
        <taxon>Pseudomonadota</taxon>
        <taxon>Gammaproteobacteria</taxon>
        <taxon>Chromatiales</taxon>
        <taxon>Ectothiorhodospiraceae</taxon>
        <taxon>Spiribacter</taxon>
    </lineage>
</organism>
<evidence type="ECO:0000256" key="3">
    <source>
        <dbReference type="ARBA" id="ARBA00022676"/>
    </source>
</evidence>
<feature type="transmembrane region" description="Helical" evidence="8">
    <location>
        <begin position="115"/>
        <end position="137"/>
    </location>
</feature>
<dbReference type="Pfam" id="PF13231">
    <property type="entry name" value="PMT_2"/>
    <property type="match status" value="1"/>
</dbReference>
<evidence type="ECO:0000313" key="10">
    <source>
        <dbReference type="EMBL" id="MEX0469408.1"/>
    </source>
</evidence>
<evidence type="ECO:0000313" key="11">
    <source>
        <dbReference type="Proteomes" id="UP001556709"/>
    </source>
</evidence>
<evidence type="ECO:0000256" key="5">
    <source>
        <dbReference type="ARBA" id="ARBA00022692"/>
    </source>
</evidence>
<keyword evidence="7 8" id="KW-0472">Membrane</keyword>
<gene>
    <name evidence="10" type="ORF">V6X73_06695</name>
</gene>
<feature type="transmembrane region" description="Helical" evidence="8">
    <location>
        <begin position="426"/>
        <end position="447"/>
    </location>
</feature>
<keyword evidence="2" id="KW-1003">Cell membrane</keyword>
<feature type="transmembrane region" description="Helical" evidence="8">
    <location>
        <begin position="336"/>
        <end position="358"/>
    </location>
</feature>
<feature type="transmembrane region" description="Helical" evidence="8">
    <location>
        <begin position="12"/>
        <end position="32"/>
    </location>
</feature>
<dbReference type="EMBL" id="JBAKFM010000003">
    <property type="protein sequence ID" value="MEX0469408.1"/>
    <property type="molecule type" value="Genomic_DNA"/>
</dbReference>
<keyword evidence="11" id="KW-1185">Reference proteome</keyword>
<evidence type="ECO:0000256" key="7">
    <source>
        <dbReference type="ARBA" id="ARBA00023136"/>
    </source>
</evidence>
<dbReference type="GO" id="GO:0016757">
    <property type="term" value="F:glycosyltransferase activity"/>
    <property type="evidence" value="ECO:0007669"/>
    <property type="project" value="UniProtKB-KW"/>
</dbReference>
<comment type="caution">
    <text evidence="10">The sequence shown here is derived from an EMBL/GenBank/DDBJ whole genome shotgun (WGS) entry which is preliminary data.</text>
</comment>
<accession>A0ABV3TCQ9</accession>
<keyword evidence="3 10" id="KW-0328">Glycosyltransferase</keyword>
<feature type="transmembrane region" description="Helical" evidence="8">
    <location>
        <begin position="453"/>
        <end position="470"/>
    </location>
</feature>
<dbReference type="InterPro" id="IPR050297">
    <property type="entry name" value="LipidA_mod_glycosyltrf_83"/>
</dbReference>
<dbReference type="RefSeq" id="WP_367959279.1">
    <property type="nucleotide sequence ID" value="NZ_JBAKFK010000003.1"/>
</dbReference>
<feature type="transmembrane region" description="Helical" evidence="8">
    <location>
        <begin position="490"/>
        <end position="508"/>
    </location>
</feature>
<proteinExistence type="predicted"/>
<feature type="transmembrane region" description="Helical" evidence="8">
    <location>
        <begin position="394"/>
        <end position="414"/>
    </location>
</feature>
<evidence type="ECO:0000256" key="8">
    <source>
        <dbReference type="SAM" id="Phobius"/>
    </source>
</evidence>